<evidence type="ECO:0000313" key="3">
    <source>
        <dbReference type="Proteomes" id="UP001324115"/>
    </source>
</evidence>
<comment type="caution">
    <text evidence="2">The sequence shown here is derived from an EMBL/GenBank/DDBJ whole genome shotgun (WGS) entry which is preliminary data.</text>
</comment>
<dbReference type="Proteomes" id="UP001324115">
    <property type="component" value="Unassembled WGS sequence"/>
</dbReference>
<accession>A0AAN7FXW7</accession>
<feature type="region of interest" description="Disordered" evidence="1">
    <location>
        <begin position="16"/>
        <end position="38"/>
    </location>
</feature>
<organism evidence="2 3">
    <name type="scientific">Quercus rubra</name>
    <name type="common">Northern red oak</name>
    <name type="synonym">Quercus borealis</name>
    <dbReference type="NCBI Taxonomy" id="3512"/>
    <lineage>
        <taxon>Eukaryota</taxon>
        <taxon>Viridiplantae</taxon>
        <taxon>Streptophyta</taxon>
        <taxon>Embryophyta</taxon>
        <taxon>Tracheophyta</taxon>
        <taxon>Spermatophyta</taxon>
        <taxon>Magnoliopsida</taxon>
        <taxon>eudicotyledons</taxon>
        <taxon>Gunneridae</taxon>
        <taxon>Pentapetalae</taxon>
        <taxon>rosids</taxon>
        <taxon>fabids</taxon>
        <taxon>Fagales</taxon>
        <taxon>Fagaceae</taxon>
        <taxon>Quercus</taxon>
    </lineage>
</organism>
<reference evidence="2 3" key="1">
    <citation type="journal article" date="2023" name="G3 (Bethesda)">
        <title>A haplotype-resolved chromosome-scale genome for Quercus rubra L. provides insights into the genetics of adaptive traits for red oak species.</title>
        <authorList>
            <person name="Kapoor B."/>
            <person name="Jenkins J."/>
            <person name="Schmutz J."/>
            <person name="Zhebentyayeva T."/>
            <person name="Kuelheim C."/>
            <person name="Coggeshall M."/>
            <person name="Heim C."/>
            <person name="Lasky J.R."/>
            <person name="Leites L."/>
            <person name="Islam-Faridi N."/>
            <person name="Romero-Severson J."/>
            <person name="DeLeo V.L."/>
            <person name="Lucas S.M."/>
            <person name="Lazic D."/>
            <person name="Gailing O."/>
            <person name="Carlson J."/>
            <person name="Staton M."/>
        </authorList>
    </citation>
    <scope>NUCLEOTIDE SEQUENCE [LARGE SCALE GENOMIC DNA]</scope>
    <source>
        <strain evidence="2">Pseudo-F2</strain>
    </source>
</reference>
<sequence>MRMAKVSAVYNEGRGIKRGLGGEESATESSRTARMNARARKTSGCSSYVEIEGPVSFSSSNVMEGVMTRNMVREALVDEERRRERTISADNERMYQESEAVVVDDEDDVKEKKKEKGKEVTVISEEVEEVKEFKEEMKESEAIGEGVVGATMEGGRRKKVVDDVFEIGGVSLELKKKEENWKIAYDDWGWTWSCEDESRWWESICYPYWETMCNDLLPAKPDEEVPWDGDLWNFNDNNEIPKP</sequence>
<name>A0AAN7FXW7_QUERU</name>
<proteinExistence type="predicted"/>
<keyword evidence="3" id="KW-1185">Reference proteome</keyword>
<protein>
    <submittedName>
        <fullName evidence="2">Uncharacterized protein</fullName>
    </submittedName>
</protein>
<evidence type="ECO:0000256" key="1">
    <source>
        <dbReference type="SAM" id="MobiDB-lite"/>
    </source>
</evidence>
<dbReference type="EMBL" id="JAXUIC010000002">
    <property type="protein sequence ID" value="KAK4602188.1"/>
    <property type="molecule type" value="Genomic_DNA"/>
</dbReference>
<dbReference type="AlphaFoldDB" id="A0AAN7FXW7"/>
<evidence type="ECO:0000313" key="2">
    <source>
        <dbReference type="EMBL" id="KAK4602188.1"/>
    </source>
</evidence>
<gene>
    <name evidence="2" type="ORF">RGQ29_011296</name>
</gene>